<proteinExistence type="predicted"/>
<gene>
    <name evidence="2" type="ORF">ARMSODRAFT_1024831</name>
</gene>
<feature type="region of interest" description="Disordered" evidence="1">
    <location>
        <begin position="94"/>
        <end position="155"/>
    </location>
</feature>
<evidence type="ECO:0000256" key="1">
    <source>
        <dbReference type="SAM" id="MobiDB-lite"/>
    </source>
</evidence>
<name>A0A2H3B5T3_9AGAR</name>
<evidence type="ECO:0000313" key="2">
    <source>
        <dbReference type="EMBL" id="PBK62402.1"/>
    </source>
</evidence>
<sequence>MSPFPKSIWQSPAAKWHFILPTPSSPRTVIPPPDSQFKFYSIPNKAWSPEWDLYDDAFNEEAYRAALQRNADIPPRTQPQPAWEQNAEDMLVVLASADSDLDSDSESNMNTDSDSDERETDCVKHSDLTTESDSDSDDLHTMDELRTVYHGMNSS</sequence>
<reference evidence="3" key="1">
    <citation type="journal article" date="2017" name="Nat. Ecol. Evol.">
        <title>Genome expansion and lineage-specific genetic innovations in the forest pathogenic fungi Armillaria.</title>
        <authorList>
            <person name="Sipos G."/>
            <person name="Prasanna A.N."/>
            <person name="Walter M.C."/>
            <person name="O'Connor E."/>
            <person name="Balint B."/>
            <person name="Krizsan K."/>
            <person name="Kiss B."/>
            <person name="Hess J."/>
            <person name="Varga T."/>
            <person name="Slot J."/>
            <person name="Riley R."/>
            <person name="Boka B."/>
            <person name="Rigling D."/>
            <person name="Barry K."/>
            <person name="Lee J."/>
            <person name="Mihaltcheva S."/>
            <person name="LaButti K."/>
            <person name="Lipzen A."/>
            <person name="Waldron R."/>
            <person name="Moloney N.M."/>
            <person name="Sperisen C."/>
            <person name="Kredics L."/>
            <person name="Vagvoelgyi C."/>
            <person name="Patrignani A."/>
            <person name="Fitzpatrick D."/>
            <person name="Nagy I."/>
            <person name="Doyle S."/>
            <person name="Anderson J.B."/>
            <person name="Grigoriev I.V."/>
            <person name="Gueldener U."/>
            <person name="Muensterkoetter M."/>
            <person name="Nagy L.G."/>
        </authorList>
    </citation>
    <scope>NUCLEOTIDE SEQUENCE [LARGE SCALE GENOMIC DNA]</scope>
    <source>
        <strain evidence="3">28-4</strain>
    </source>
</reference>
<evidence type="ECO:0000313" key="3">
    <source>
        <dbReference type="Proteomes" id="UP000218334"/>
    </source>
</evidence>
<dbReference type="AlphaFoldDB" id="A0A2H3B5T3"/>
<organism evidence="2 3">
    <name type="scientific">Armillaria solidipes</name>
    <dbReference type="NCBI Taxonomy" id="1076256"/>
    <lineage>
        <taxon>Eukaryota</taxon>
        <taxon>Fungi</taxon>
        <taxon>Dikarya</taxon>
        <taxon>Basidiomycota</taxon>
        <taxon>Agaricomycotina</taxon>
        <taxon>Agaricomycetes</taxon>
        <taxon>Agaricomycetidae</taxon>
        <taxon>Agaricales</taxon>
        <taxon>Marasmiineae</taxon>
        <taxon>Physalacriaceae</taxon>
        <taxon>Armillaria</taxon>
    </lineage>
</organism>
<dbReference type="Proteomes" id="UP000218334">
    <property type="component" value="Unassembled WGS sequence"/>
</dbReference>
<dbReference type="EMBL" id="KZ293466">
    <property type="protein sequence ID" value="PBK62402.1"/>
    <property type="molecule type" value="Genomic_DNA"/>
</dbReference>
<protein>
    <submittedName>
        <fullName evidence="2">Uncharacterized protein</fullName>
    </submittedName>
</protein>
<feature type="compositionally biased region" description="Basic and acidic residues" evidence="1">
    <location>
        <begin position="137"/>
        <end position="147"/>
    </location>
</feature>
<keyword evidence="3" id="KW-1185">Reference proteome</keyword>
<accession>A0A2H3B5T3</accession>